<proteinExistence type="predicted"/>
<sequence length="104" mass="11049">MPHPLHRKHLGCRPPISHAPVVLLVEPVHRLLALAMAVRLHPAARARGGTRCTSDRPVIQHAILLSGLCSSLGLAGSHRACGKHCLITELISVLGAPAMVHYAS</sequence>
<keyword evidence="2" id="KW-1185">Reference proteome</keyword>
<dbReference type="EMBL" id="JANPWB010000004">
    <property type="protein sequence ID" value="KAJ1192385.1"/>
    <property type="molecule type" value="Genomic_DNA"/>
</dbReference>
<accession>A0AAV7UTG1</accession>
<reference evidence="1" key="1">
    <citation type="journal article" date="2022" name="bioRxiv">
        <title>Sequencing and chromosome-scale assembly of the giantPleurodeles waltlgenome.</title>
        <authorList>
            <person name="Brown T."/>
            <person name="Elewa A."/>
            <person name="Iarovenko S."/>
            <person name="Subramanian E."/>
            <person name="Araus A.J."/>
            <person name="Petzold A."/>
            <person name="Susuki M."/>
            <person name="Suzuki K.-i.T."/>
            <person name="Hayashi T."/>
            <person name="Toyoda A."/>
            <person name="Oliveira C."/>
            <person name="Osipova E."/>
            <person name="Leigh N.D."/>
            <person name="Simon A."/>
            <person name="Yun M.H."/>
        </authorList>
    </citation>
    <scope>NUCLEOTIDE SEQUENCE</scope>
    <source>
        <strain evidence="1">20211129_DDA</strain>
        <tissue evidence="1">Liver</tissue>
    </source>
</reference>
<gene>
    <name evidence="1" type="ORF">NDU88_001692</name>
</gene>
<dbReference type="Proteomes" id="UP001066276">
    <property type="component" value="Chromosome 2_2"/>
</dbReference>
<comment type="caution">
    <text evidence="1">The sequence shown here is derived from an EMBL/GenBank/DDBJ whole genome shotgun (WGS) entry which is preliminary data.</text>
</comment>
<evidence type="ECO:0000313" key="2">
    <source>
        <dbReference type="Proteomes" id="UP001066276"/>
    </source>
</evidence>
<organism evidence="1 2">
    <name type="scientific">Pleurodeles waltl</name>
    <name type="common">Iberian ribbed newt</name>
    <dbReference type="NCBI Taxonomy" id="8319"/>
    <lineage>
        <taxon>Eukaryota</taxon>
        <taxon>Metazoa</taxon>
        <taxon>Chordata</taxon>
        <taxon>Craniata</taxon>
        <taxon>Vertebrata</taxon>
        <taxon>Euteleostomi</taxon>
        <taxon>Amphibia</taxon>
        <taxon>Batrachia</taxon>
        <taxon>Caudata</taxon>
        <taxon>Salamandroidea</taxon>
        <taxon>Salamandridae</taxon>
        <taxon>Pleurodelinae</taxon>
        <taxon>Pleurodeles</taxon>
    </lineage>
</organism>
<dbReference type="AlphaFoldDB" id="A0AAV7UTG1"/>
<name>A0AAV7UTG1_PLEWA</name>
<evidence type="ECO:0000313" key="1">
    <source>
        <dbReference type="EMBL" id="KAJ1192385.1"/>
    </source>
</evidence>
<protein>
    <submittedName>
        <fullName evidence="1">Uncharacterized protein</fullName>
    </submittedName>
</protein>